<dbReference type="GeneID" id="78819008"/>
<dbReference type="InterPro" id="IPR017853">
    <property type="entry name" value="GH"/>
</dbReference>
<dbReference type="AlphaFoldDB" id="A0ABD5XW06"/>
<proteinExistence type="predicted"/>
<evidence type="ECO:0000313" key="3">
    <source>
        <dbReference type="Proteomes" id="UP001596432"/>
    </source>
</evidence>
<keyword evidence="3" id="KW-1185">Reference proteome</keyword>
<protein>
    <submittedName>
        <fullName evidence="2">DUF6298 domain-containing protein</fullName>
    </submittedName>
</protein>
<dbReference type="Pfam" id="PF19815">
    <property type="entry name" value="DUF6298"/>
    <property type="match status" value="1"/>
</dbReference>
<feature type="domain" description="DUF6298" evidence="1">
    <location>
        <begin position="85"/>
        <end position="221"/>
    </location>
</feature>
<name>A0ABD5XW06_9EURY</name>
<dbReference type="InterPro" id="IPR046265">
    <property type="entry name" value="DUF6298"/>
</dbReference>
<sequence length="485" mass="55328">MSSTSDPSSDRITVSRENPWYFEYQGEPVILIGGFEDDNPFQWTGDELTDALDLLESCGGNFLRNVLTYRDEGNVPPFAEVDDGTYDLDELNEEFEDRLVTFLEETQERDMVVQITLWDRFDHGRWSDIPWNPDNNVNYSEDEFGLPADDDVDIGDASNFYNSVAEGNDLLLGYQEQFVEAILDRTLPFGHVIYNINNESKSPPSWERHWLEFVQSYAAEQLASGEDQSHEHRGDRATAVHDWPVNVTAMRLNPGETVSRMLGNPDLYSHVEISQNNQNAEGATGQDHWDNIQTWREELYSHDAVRPLSNEKIYGCVESEQGDRQTWAAGTADEAISHFWRNLLGGCASARFHRGESGWGLGLRELVQRQLESARMVIDETDFVEAAPSNSLLRERDTDHHFEFAREDDEAYCAGNRSAGEYIVYFRSGGRVPFDAADTSGSFTVRWLKVDDSEWVDESSIDAEDDELELEPPSDDRWIAVLREE</sequence>
<dbReference type="SUPFAM" id="SSF51445">
    <property type="entry name" value="(Trans)glycosidases"/>
    <property type="match status" value="1"/>
</dbReference>
<organism evidence="2 3">
    <name type="scientific">Halosimplex aquaticum</name>
    <dbReference type="NCBI Taxonomy" id="3026162"/>
    <lineage>
        <taxon>Archaea</taxon>
        <taxon>Methanobacteriati</taxon>
        <taxon>Methanobacteriota</taxon>
        <taxon>Stenosarchaea group</taxon>
        <taxon>Halobacteria</taxon>
        <taxon>Halobacteriales</taxon>
        <taxon>Haloarculaceae</taxon>
        <taxon>Halosimplex</taxon>
    </lineage>
</organism>
<gene>
    <name evidence="2" type="ORF">ACFQMA_02805</name>
</gene>
<comment type="caution">
    <text evidence="2">The sequence shown here is derived from an EMBL/GenBank/DDBJ whole genome shotgun (WGS) entry which is preliminary data.</text>
</comment>
<evidence type="ECO:0000313" key="2">
    <source>
        <dbReference type="EMBL" id="MFC7138766.1"/>
    </source>
</evidence>
<dbReference type="Gene3D" id="3.20.20.80">
    <property type="entry name" value="Glycosidases"/>
    <property type="match status" value="1"/>
</dbReference>
<accession>A0ABD5XW06</accession>
<dbReference type="Proteomes" id="UP001596432">
    <property type="component" value="Unassembled WGS sequence"/>
</dbReference>
<reference evidence="2 3" key="1">
    <citation type="journal article" date="2019" name="Int. J. Syst. Evol. Microbiol.">
        <title>The Global Catalogue of Microorganisms (GCM) 10K type strain sequencing project: providing services to taxonomists for standard genome sequencing and annotation.</title>
        <authorList>
            <consortium name="The Broad Institute Genomics Platform"/>
            <consortium name="The Broad Institute Genome Sequencing Center for Infectious Disease"/>
            <person name="Wu L."/>
            <person name="Ma J."/>
        </authorList>
    </citation>
    <scope>NUCLEOTIDE SEQUENCE [LARGE SCALE GENOMIC DNA]</scope>
    <source>
        <strain evidence="2 3">XZYJT29</strain>
    </source>
</reference>
<evidence type="ECO:0000259" key="1">
    <source>
        <dbReference type="Pfam" id="PF19815"/>
    </source>
</evidence>
<dbReference type="EMBL" id="JBHTAS010000001">
    <property type="protein sequence ID" value="MFC7138766.1"/>
    <property type="molecule type" value="Genomic_DNA"/>
</dbReference>
<dbReference type="RefSeq" id="WP_274324380.1">
    <property type="nucleotide sequence ID" value="NZ_CP118158.1"/>
</dbReference>